<name>A0A2M8QXU1_9BRAD</name>
<proteinExistence type="predicted"/>
<organism evidence="1 2">
    <name type="scientific">Bradyrhizobium forestalis</name>
    <dbReference type="NCBI Taxonomy" id="1419263"/>
    <lineage>
        <taxon>Bacteria</taxon>
        <taxon>Pseudomonadati</taxon>
        <taxon>Pseudomonadota</taxon>
        <taxon>Alphaproteobacteria</taxon>
        <taxon>Hyphomicrobiales</taxon>
        <taxon>Nitrobacteraceae</taxon>
        <taxon>Bradyrhizobium</taxon>
    </lineage>
</organism>
<comment type="caution">
    <text evidence="1">The sequence shown here is derived from an EMBL/GenBank/DDBJ whole genome shotgun (WGS) entry which is preliminary data.</text>
</comment>
<accession>A0A2M8QXU1</accession>
<dbReference type="Proteomes" id="UP000231194">
    <property type="component" value="Unassembled WGS sequence"/>
</dbReference>
<dbReference type="OrthoDB" id="8246499at2"/>
<dbReference type="EMBL" id="PGVG01000062">
    <property type="protein sequence ID" value="PJG50398.1"/>
    <property type="molecule type" value="Genomic_DNA"/>
</dbReference>
<evidence type="ECO:0000313" key="1">
    <source>
        <dbReference type="EMBL" id="PJG50398.1"/>
    </source>
</evidence>
<reference evidence="1 2" key="1">
    <citation type="submission" date="2017-11" db="EMBL/GenBank/DDBJ databases">
        <title>Bradyrhizobium forestalis sp. nov., an efficient nitrogen-fixing bacterium isolated from nodules of forest legume species in the Amazon.</title>
        <authorList>
            <person name="Costa E.M."/>
            <person name="Guimaraes A."/>
            <person name="Carvalho T.S."/>
            <person name="Rodrigues T.L."/>
            <person name="Ribeiro P.R.A."/>
            <person name="Lebbe L."/>
            <person name="Willems A."/>
            <person name="Moreira F.M.S."/>
        </authorList>
    </citation>
    <scope>NUCLEOTIDE SEQUENCE [LARGE SCALE GENOMIC DNA]</scope>
    <source>
        <strain evidence="1 2">INPA54B</strain>
    </source>
</reference>
<dbReference type="AlphaFoldDB" id="A0A2M8QXU1"/>
<sequence length="252" mass="26865">MEPSFYREVHCRPLQHCSTEVHRGSCRLFIAALCAACIFASEAGAQCTARDVLQNELRLKKKPPSARGQDVLVRSAADIPVWKTITLQAFASSLALRNALDAKGCKVGGLAAEILARPAFVVSTTRKDVRLVAVSAAELGFRADTVTLGAVYVRVQQLGLGLAGAEIGPQLRLQYFDQPIGEFLIIGMEPIKTWSGEQVVLNVANGGAGLILIGQDGRPDAEISATSRLLFVRSDPAASADPRGEAAAFLPR</sequence>
<keyword evidence="2" id="KW-1185">Reference proteome</keyword>
<gene>
    <name evidence="1" type="ORF">CVM73_36560</name>
</gene>
<protein>
    <submittedName>
        <fullName evidence="1">Uncharacterized protein</fullName>
    </submittedName>
</protein>
<evidence type="ECO:0000313" key="2">
    <source>
        <dbReference type="Proteomes" id="UP000231194"/>
    </source>
</evidence>